<feature type="region of interest" description="Disordered" evidence="1">
    <location>
        <begin position="159"/>
        <end position="231"/>
    </location>
</feature>
<evidence type="ECO:0000256" key="1">
    <source>
        <dbReference type="SAM" id="MobiDB-lite"/>
    </source>
</evidence>
<dbReference type="KEGG" id="shun:DWB77_07320"/>
<dbReference type="EMBL" id="CP032698">
    <property type="protein sequence ID" value="AYG85104.1"/>
    <property type="molecule type" value="Genomic_DNA"/>
</dbReference>
<gene>
    <name evidence="2" type="ORF">DWB77_07320</name>
</gene>
<feature type="compositionally biased region" description="Basic and acidic residues" evidence="1">
    <location>
        <begin position="159"/>
        <end position="174"/>
    </location>
</feature>
<evidence type="ECO:0000313" key="2">
    <source>
        <dbReference type="EMBL" id="AYG85104.1"/>
    </source>
</evidence>
<sequence length="231" mass="24372">MQSVLTAVSSESRSETACRNVPLRAILDGTAEPVSADIPSPRKITGARLLLRIHQSEGAPSPRPYRRPADARQAPATDPFTARPRPSQRAPPVAHALASAAPQQVLGHSLPGDGGCLHRSCEGVRSLRVVRERVTALFGPLCPPGLGVGLLAPPSNVCEDGRRAPPGRHPDRPGRWHGGSPRGRPAATQRPLPRWSPAPAAAPRGHRPARRAGPCGGPGDRAAPTSYRLHL</sequence>
<proteinExistence type="predicted"/>
<reference evidence="2 3" key="1">
    <citation type="submission" date="2018-10" db="EMBL/GenBank/DDBJ databases">
        <title>Relationship between Morphology and Antimicrobial Activity in Streptomyces.</title>
        <authorList>
            <person name="Kang H.J."/>
            <person name="Kim S.B."/>
        </authorList>
    </citation>
    <scope>NUCLEOTIDE SEQUENCE [LARGE SCALE GENOMIC DNA]</scope>
    <source>
        <strain evidence="2 3">BH38</strain>
    </source>
</reference>
<dbReference type="Proteomes" id="UP000271554">
    <property type="component" value="Chromosome"/>
</dbReference>
<protein>
    <submittedName>
        <fullName evidence="2">Uncharacterized protein</fullName>
    </submittedName>
</protein>
<keyword evidence="3" id="KW-1185">Reference proteome</keyword>
<feature type="region of interest" description="Disordered" evidence="1">
    <location>
        <begin position="53"/>
        <end position="95"/>
    </location>
</feature>
<dbReference type="AlphaFoldDB" id="A0A387HNH2"/>
<evidence type="ECO:0000313" key="3">
    <source>
        <dbReference type="Proteomes" id="UP000271554"/>
    </source>
</evidence>
<accession>A0A387HNH2</accession>
<name>A0A387HNH2_9ACTN</name>
<organism evidence="2 3">
    <name type="scientific">Streptomyces hundungensis</name>
    <dbReference type="NCBI Taxonomy" id="1077946"/>
    <lineage>
        <taxon>Bacteria</taxon>
        <taxon>Bacillati</taxon>
        <taxon>Actinomycetota</taxon>
        <taxon>Actinomycetes</taxon>
        <taxon>Kitasatosporales</taxon>
        <taxon>Streptomycetaceae</taxon>
        <taxon>Streptomyces</taxon>
    </lineage>
</organism>